<dbReference type="PANTHER" id="PTHR34069:SF2">
    <property type="entry name" value="BETA-KETOACYL-[ACYL-CARRIER-PROTEIN] SYNTHASE III"/>
    <property type="match status" value="1"/>
</dbReference>
<sequence>MAIGIGQLAYELPQTRCTVDELRRAGLVRSDADVLREFGFESVYIDHDQQHGLRLAACRRVLEAGDVDPDDVEALLVYQGMQSSEVREPEDVLEFFRYPAARLRAELGLATASALGMSQQGCSGLLTSIELAARLLPSSPRRAVLCVAGDSLPPQSTREIMFNAMSDAAAALLVEKDAACNRIVHVMQRVHPYYWDSPMRQDELMASYFPIAQRTILECMDEAGLALSDIRWLVPHNVSRRSWEILARLLAFPEDRIWTKNIPRVGHTISCDHVVNLVDMAAEGALRPGDKLLLFTFGFGASWSCLVLEH</sequence>
<evidence type="ECO:0000313" key="5">
    <source>
        <dbReference type="EMBL" id="TMQ49826.1"/>
    </source>
</evidence>
<name>A0A538SEN1_UNCEI</name>
<dbReference type="GO" id="GO:0044550">
    <property type="term" value="P:secondary metabolite biosynthetic process"/>
    <property type="evidence" value="ECO:0007669"/>
    <property type="project" value="TreeGrafter"/>
</dbReference>
<evidence type="ECO:0008006" key="7">
    <source>
        <dbReference type="Google" id="ProtNLM"/>
    </source>
</evidence>
<dbReference type="GO" id="GO:0006633">
    <property type="term" value="P:fatty acid biosynthetic process"/>
    <property type="evidence" value="ECO:0007669"/>
    <property type="project" value="InterPro"/>
</dbReference>
<evidence type="ECO:0000313" key="6">
    <source>
        <dbReference type="Proteomes" id="UP000317716"/>
    </source>
</evidence>
<protein>
    <recommendedName>
        <fullName evidence="7">Beta-ketoacyl-[acyl-carrier-protein] synthase III C-terminal domain-containing protein</fullName>
    </recommendedName>
</protein>
<dbReference type="Pfam" id="PF08541">
    <property type="entry name" value="ACP_syn_III_C"/>
    <property type="match status" value="1"/>
</dbReference>
<reference evidence="5 6" key="1">
    <citation type="journal article" date="2019" name="Nat. Microbiol.">
        <title>Mediterranean grassland soil C-N compound turnover is dependent on rainfall and depth, and is mediated by genomically divergent microorganisms.</title>
        <authorList>
            <person name="Diamond S."/>
            <person name="Andeer P.F."/>
            <person name="Li Z."/>
            <person name="Crits-Christoph A."/>
            <person name="Burstein D."/>
            <person name="Anantharaman K."/>
            <person name="Lane K.R."/>
            <person name="Thomas B.C."/>
            <person name="Pan C."/>
            <person name="Northen T.R."/>
            <person name="Banfield J.F."/>
        </authorList>
    </citation>
    <scope>NUCLEOTIDE SEQUENCE [LARGE SCALE GENOMIC DNA]</scope>
    <source>
        <strain evidence="5">WS_2</strain>
    </source>
</reference>
<dbReference type="Proteomes" id="UP000317716">
    <property type="component" value="Unassembled WGS sequence"/>
</dbReference>
<gene>
    <name evidence="5" type="ORF">E6K72_11970</name>
</gene>
<keyword evidence="1" id="KW-0808">Transferase</keyword>
<evidence type="ECO:0000256" key="2">
    <source>
        <dbReference type="ARBA" id="ARBA00023315"/>
    </source>
</evidence>
<comment type="caution">
    <text evidence="5">The sequence shown here is derived from an EMBL/GenBank/DDBJ whole genome shotgun (WGS) entry which is preliminary data.</text>
</comment>
<keyword evidence="2" id="KW-0012">Acyltransferase</keyword>
<evidence type="ECO:0000259" key="3">
    <source>
        <dbReference type="Pfam" id="PF08541"/>
    </source>
</evidence>
<accession>A0A538SEN1</accession>
<proteinExistence type="predicted"/>
<dbReference type="EMBL" id="VBOS01000437">
    <property type="protein sequence ID" value="TMQ49826.1"/>
    <property type="molecule type" value="Genomic_DNA"/>
</dbReference>
<evidence type="ECO:0000256" key="1">
    <source>
        <dbReference type="ARBA" id="ARBA00022679"/>
    </source>
</evidence>
<evidence type="ECO:0000259" key="4">
    <source>
        <dbReference type="Pfam" id="PF08545"/>
    </source>
</evidence>
<dbReference type="PANTHER" id="PTHR34069">
    <property type="entry name" value="3-OXOACYL-[ACYL-CARRIER-PROTEIN] SYNTHASE 3"/>
    <property type="match status" value="1"/>
</dbReference>
<dbReference type="InterPro" id="IPR016039">
    <property type="entry name" value="Thiolase-like"/>
</dbReference>
<dbReference type="SUPFAM" id="SSF53901">
    <property type="entry name" value="Thiolase-like"/>
    <property type="match status" value="1"/>
</dbReference>
<dbReference type="GO" id="GO:0004315">
    <property type="term" value="F:3-oxoacyl-[acyl-carrier-protein] synthase activity"/>
    <property type="evidence" value="ECO:0007669"/>
    <property type="project" value="InterPro"/>
</dbReference>
<dbReference type="InterPro" id="IPR013747">
    <property type="entry name" value="ACP_syn_III_C"/>
</dbReference>
<feature type="domain" description="Beta-ketoacyl-[acyl-carrier-protein] synthase III C-terminal" evidence="3">
    <location>
        <begin position="220"/>
        <end position="309"/>
    </location>
</feature>
<organism evidence="5 6">
    <name type="scientific">Eiseniibacteriota bacterium</name>
    <dbReference type="NCBI Taxonomy" id="2212470"/>
    <lineage>
        <taxon>Bacteria</taxon>
        <taxon>Candidatus Eiseniibacteriota</taxon>
    </lineage>
</organism>
<feature type="domain" description="Beta-ketoacyl-[acyl-carrier-protein] synthase III N-terminal" evidence="4">
    <location>
        <begin position="119"/>
        <end position="185"/>
    </location>
</feature>
<dbReference type="InterPro" id="IPR013751">
    <property type="entry name" value="ACP_syn_III_N"/>
</dbReference>
<dbReference type="Gene3D" id="3.40.47.10">
    <property type="match status" value="2"/>
</dbReference>
<dbReference type="Pfam" id="PF08545">
    <property type="entry name" value="ACP_syn_III"/>
    <property type="match status" value="1"/>
</dbReference>
<dbReference type="AlphaFoldDB" id="A0A538SEN1"/>